<gene>
    <name evidence="2" type="ORF">JN12_01213</name>
</gene>
<reference evidence="2 3" key="1">
    <citation type="submission" date="2019-07" db="EMBL/GenBank/DDBJ databases">
        <title>Genomic Encyclopedia of Archaeal and Bacterial Type Strains, Phase II (KMG-II): from individual species to whole genera.</title>
        <authorList>
            <person name="Goeker M."/>
        </authorList>
    </citation>
    <scope>NUCLEOTIDE SEQUENCE [LARGE SCALE GENOMIC DNA]</scope>
    <source>
        <strain evidence="2 3">ATCC BAA-1139</strain>
    </source>
</reference>
<dbReference type="SUPFAM" id="SSF103481">
    <property type="entry name" value="Multidrug resistance efflux transporter EmrE"/>
    <property type="match status" value="1"/>
</dbReference>
<feature type="transmembrane region" description="Helical" evidence="1">
    <location>
        <begin position="85"/>
        <end position="104"/>
    </location>
</feature>
<dbReference type="EMBL" id="VLLN01000005">
    <property type="protein sequence ID" value="TWJ26505.1"/>
    <property type="molecule type" value="Genomic_DNA"/>
</dbReference>
<evidence type="ECO:0000256" key="1">
    <source>
        <dbReference type="SAM" id="Phobius"/>
    </source>
</evidence>
<feature type="transmembrane region" description="Helical" evidence="1">
    <location>
        <begin position="60"/>
        <end position="79"/>
    </location>
</feature>
<keyword evidence="3" id="KW-1185">Reference proteome</keyword>
<dbReference type="InterPro" id="IPR003844">
    <property type="entry name" value="UPF0060"/>
</dbReference>
<protein>
    <submittedName>
        <fullName evidence="2">Small multidrug resistance family-3 protein</fullName>
    </submittedName>
</protein>
<organism evidence="2 3">
    <name type="scientific">Geobacter argillaceus</name>
    <dbReference type="NCBI Taxonomy" id="345631"/>
    <lineage>
        <taxon>Bacteria</taxon>
        <taxon>Pseudomonadati</taxon>
        <taxon>Thermodesulfobacteriota</taxon>
        <taxon>Desulfuromonadia</taxon>
        <taxon>Geobacterales</taxon>
        <taxon>Geobacteraceae</taxon>
        <taxon>Geobacter</taxon>
    </lineage>
</organism>
<evidence type="ECO:0000313" key="2">
    <source>
        <dbReference type="EMBL" id="TWJ26505.1"/>
    </source>
</evidence>
<keyword evidence="1" id="KW-1133">Transmembrane helix</keyword>
<keyword evidence="1" id="KW-0812">Transmembrane</keyword>
<dbReference type="RefSeq" id="WP_145019721.1">
    <property type="nucleotide sequence ID" value="NZ_VLLN01000005.1"/>
</dbReference>
<sequence length="106" mass="11302">MTVVAWLVFITAAILEVAGDAVIRKGLRGSVVWFIVFGFLMLGCYGVVVNTVKWDFSRLLGVYVAVFAVVSILAGRLVFKETIPVTTWVGLAIIVVGGAVIQTGQG</sequence>
<proteinExistence type="predicted"/>
<evidence type="ECO:0000313" key="3">
    <source>
        <dbReference type="Proteomes" id="UP000319449"/>
    </source>
</evidence>
<keyword evidence="1" id="KW-0472">Membrane</keyword>
<dbReference type="Pfam" id="PF02694">
    <property type="entry name" value="UPF0060"/>
    <property type="match status" value="1"/>
</dbReference>
<dbReference type="Proteomes" id="UP000319449">
    <property type="component" value="Unassembled WGS sequence"/>
</dbReference>
<dbReference type="OrthoDB" id="123240at2"/>
<feature type="transmembrane region" description="Helical" evidence="1">
    <location>
        <begin position="29"/>
        <end position="48"/>
    </location>
</feature>
<dbReference type="InterPro" id="IPR037185">
    <property type="entry name" value="EmrE-like"/>
</dbReference>
<dbReference type="Gene3D" id="1.10.3730.20">
    <property type="match status" value="1"/>
</dbReference>
<comment type="caution">
    <text evidence="2">The sequence shown here is derived from an EMBL/GenBank/DDBJ whole genome shotgun (WGS) entry which is preliminary data.</text>
</comment>
<dbReference type="GO" id="GO:0016020">
    <property type="term" value="C:membrane"/>
    <property type="evidence" value="ECO:0007669"/>
    <property type="project" value="InterPro"/>
</dbReference>
<accession>A0A562W8P9</accession>
<dbReference type="AlphaFoldDB" id="A0A562W8P9"/>
<name>A0A562W8P9_9BACT</name>